<keyword evidence="2" id="KW-0614">Plasmid</keyword>
<evidence type="ECO:0000313" key="2">
    <source>
        <dbReference type="EMBL" id="QWP89487.1"/>
    </source>
</evidence>
<feature type="transmembrane region" description="Helical" evidence="1">
    <location>
        <begin position="29"/>
        <end position="62"/>
    </location>
</feature>
<dbReference type="Gene3D" id="3.40.50.300">
    <property type="entry name" value="P-loop containing nucleotide triphosphate hydrolases"/>
    <property type="match status" value="1"/>
</dbReference>
<gene>
    <name evidence="2" type="ORF">EOLPNHPH_00103</name>
</gene>
<sequence length="819" mass="92885">MSEHRVNPELLHRTAWGNPVWNALQSLNIYGFCLVASLVASFIWPLALPACLLFTLITMLVFSLQRWRCPLRMPMTLECADPSQDRMIKRSLFSFWPTLFQYEVILESPASGIFYVGYQRVRDIGRELWLSMDDLTRHIMFFATTGGGKTETIFAWAINPLCWARGFTLVDGKAQNDTARTIWYLARRFGREDDVEVINFMNGGKSRSEIILSGEKTRPQSNTWNPFCYSTEAFTAETMQSMLPQNVQGGEWQSRAIAMNKALVFGTKFWCVREGKTMSLQMLREHMTLEGMAKLYCRGLDDQWPEEAIAPLRNYLQDVPGFDLSLVRTPSAWTEEPRKQHAYLSGQFSETFSTFTEAFGDIFAEDSGDIDIRDSIHSDRILMVMIPALDTSAHTTSALGRMFITQKSMILARDLGYRLEGTDSDALEVKKYKGRFPYLCFLDEVGAYYTDRIAVEATQVRSLDFALILMAQDQERIEGQTTATNTATLMQNTGTKFAGRIVSEGSTARTLKSAAGEEARARMNNLQRQDGIFGESWIDSPQISILMESKINVQELIELHPGEFFSIFRGETVPSASFFIPDDEKSCSSDPVVINRYISVDAPRLDRLRRLVPRTTQRRIPSPENVSAIIGVLTAKPSRKRRKIRTEPHTIVDTFQQRIAGRQAAMAMLEEYDTDINARESALWETAVNTLKTTTREERRIRYITLNRPELPETKEENQISVRAERAGINLLTLPQDNNHPTGRPVNGFHHKPSGLGRNVLNSGRAGFWRGLFFNLEKAVPSVYPAPAEAVMRHCCCSPRYNRGSSVHFLHGDDPRPVA</sequence>
<reference evidence="2" key="1">
    <citation type="journal article" date="2021" name="Antibiotics">
        <title>Does an Antibiotic Stewardship Applied in a Pig Farm Lead to Low ESBL Prevalence?</title>
        <authorList>
            <person name="Fournier C."/>
            <person name="Nordmann P."/>
            <person name="Pittet O."/>
            <person name="Poirel L."/>
        </authorList>
    </citation>
    <scope>NUCLEOTIDE SEQUENCE</scope>
    <source>
        <plasmid evidence="2">pCTX-M-1.B1</plasmid>
    </source>
</reference>
<protein>
    <recommendedName>
        <fullName evidence="3">Conjugal transfer protein TrbC</fullName>
    </recommendedName>
</protein>
<keyword evidence="1" id="KW-0472">Membrane</keyword>
<keyword evidence="1" id="KW-0812">Transmembrane</keyword>
<dbReference type="NCBIfam" id="NF041447">
    <property type="entry name" value="TrbC_conju"/>
    <property type="match status" value="1"/>
</dbReference>
<accession>A0A8F1IFA8</accession>
<geneLocation type="plasmid" evidence="2">
    <name>pCTX-M-1.B1</name>
</geneLocation>
<evidence type="ECO:0008006" key="3">
    <source>
        <dbReference type="Google" id="ProtNLM"/>
    </source>
</evidence>
<dbReference type="InterPro" id="IPR027417">
    <property type="entry name" value="P-loop_NTPase"/>
</dbReference>
<dbReference type="EMBL" id="MW978789">
    <property type="protein sequence ID" value="QWP89487.1"/>
    <property type="molecule type" value="Genomic_DNA"/>
</dbReference>
<organism evidence="2">
    <name type="scientific">Escherichia coli</name>
    <dbReference type="NCBI Taxonomy" id="562"/>
    <lineage>
        <taxon>Bacteria</taxon>
        <taxon>Pseudomonadati</taxon>
        <taxon>Pseudomonadota</taxon>
        <taxon>Gammaproteobacteria</taxon>
        <taxon>Enterobacterales</taxon>
        <taxon>Enterobacteriaceae</taxon>
        <taxon>Escherichia</taxon>
    </lineage>
</organism>
<dbReference type="InterPro" id="IPR048176">
    <property type="entry name" value="TrbC"/>
</dbReference>
<dbReference type="SUPFAM" id="SSF52540">
    <property type="entry name" value="P-loop containing nucleoside triphosphate hydrolases"/>
    <property type="match status" value="1"/>
</dbReference>
<proteinExistence type="predicted"/>
<dbReference type="AlphaFoldDB" id="A0A8F1IFA8"/>
<keyword evidence="1" id="KW-1133">Transmembrane helix</keyword>
<name>A0A8F1IFA8_ECOLX</name>
<evidence type="ECO:0000256" key="1">
    <source>
        <dbReference type="SAM" id="Phobius"/>
    </source>
</evidence>